<gene>
    <name evidence="3" type="ORF">JMJ35_005152</name>
</gene>
<comment type="caution">
    <text evidence="3">The sequence shown here is derived from an EMBL/GenBank/DDBJ whole genome shotgun (WGS) entry which is preliminary data.</text>
</comment>
<dbReference type="Proteomes" id="UP001166286">
    <property type="component" value="Unassembled WGS sequence"/>
</dbReference>
<dbReference type="Pfam" id="PF20493">
    <property type="entry name" value="WD-like_fungi"/>
    <property type="match status" value="1"/>
</dbReference>
<protein>
    <recommendedName>
        <fullName evidence="2">WD-like domain-containing protein</fullName>
    </recommendedName>
</protein>
<evidence type="ECO:0000256" key="1">
    <source>
        <dbReference type="SAM" id="SignalP"/>
    </source>
</evidence>
<sequence length="233" mass="24208">MFSPTIIASLLLGLSQIQSAVAQPVNASSVTITHLASDYFPNAKGDLSPFDVDVQFTGYNATTQSWLTGLNPASGSSDEEKARLITAAAYAKPFDANDPDMTEDKDSLLAAVAGNATTAVQKRTGTSYFTVAAGHAVVWHACQAFFGCVSGTTCTYSIAQNEAPRSQCQQVGSSTCCISWSNYNVQAGFFSTTWTTCNAEVTAQGDSSASCEGHGSSAQGGDVCLSNRATGCT</sequence>
<organism evidence="3 4">
    <name type="scientific">Cladonia borealis</name>
    <dbReference type="NCBI Taxonomy" id="184061"/>
    <lineage>
        <taxon>Eukaryota</taxon>
        <taxon>Fungi</taxon>
        <taxon>Dikarya</taxon>
        <taxon>Ascomycota</taxon>
        <taxon>Pezizomycotina</taxon>
        <taxon>Lecanoromycetes</taxon>
        <taxon>OSLEUM clade</taxon>
        <taxon>Lecanoromycetidae</taxon>
        <taxon>Lecanorales</taxon>
        <taxon>Lecanorineae</taxon>
        <taxon>Cladoniaceae</taxon>
        <taxon>Cladonia</taxon>
    </lineage>
</organism>
<dbReference type="InterPro" id="IPR046925">
    <property type="entry name" value="WD-like_fungi"/>
</dbReference>
<evidence type="ECO:0000313" key="4">
    <source>
        <dbReference type="Proteomes" id="UP001166286"/>
    </source>
</evidence>
<reference evidence="3" key="1">
    <citation type="submission" date="2023-03" db="EMBL/GenBank/DDBJ databases">
        <title>Complete genome of Cladonia borealis.</title>
        <authorList>
            <person name="Park H."/>
        </authorList>
    </citation>
    <scope>NUCLEOTIDE SEQUENCE</scope>
    <source>
        <strain evidence="3">ANT050790</strain>
    </source>
</reference>
<keyword evidence="1" id="KW-0732">Signal</keyword>
<feature type="signal peptide" evidence="1">
    <location>
        <begin position="1"/>
        <end position="22"/>
    </location>
</feature>
<dbReference type="EMBL" id="JAFEKC020000011">
    <property type="protein sequence ID" value="KAK0512024.1"/>
    <property type="molecule type" value="Genomic_DNA"/>
</dbReference>
<name>A0AA39V521_9LECA</name>
<accession>A0AA39V521</accession>
<dbReference type="AlphaFoldDB" id="A0AA39V521"/>
<proteinExistence type="predicted"/>
<feature type="chain" id="PRO_5041393767" description="WD-like domain-containing protein" evidence="1">
    <location>
        <begin position="23"/>
        <end position="233"/>
    </location>
</feature>
<evidence type="ECO:0000313" key="3">
    <source>
        <dbReference type="EMBL" id="KAK0512024.1"/>
    </source>
</evidence>
<keyword evidence="4" id="KW-1185">Reference proteome</keyword>
<feature type="domain" description="WD-like" evidence="2">
    <location>
        <begin position="121"/>
        <end position="232"/>
    </location>
</feature>
<evidence type="ECO:0000259" key="2">
    <source>
        <dbReference type="Pfam" id="PF20493"/>
    </source>
</evidence>